<feature type="coiled-coil region" evidence="2">
    <location>
        <begin position="144"/>
        <end position="219"/>
    </location>
</feature>
<feature type="compositionally biased region" description="Low complexity" evidence="3">
    <location>
        <begin position="475"/>
        <end position="488"/>
    </location>
</feature>
<evidence type="ECO:0000256" key="2">
    <source>
        <dbReference type="SAM" id="Coils"/>
    </source>
</evidence>
<feature type="region of interest" description="Disordered" evidence="3">
    <location>
        <begin position="558"/>
        <end position="579"/>
    </location>
</feature>
<dbReference type="PANTHER" id="PTHR32083:SF0">
    <property type="entry name" value="CILIA AND FLAGELLA-ASSOCIATED PROTEIN 58"/>
    <property type="match status" value="1"/>
</dbReference>
<organism evidence="4">
    <name type="scientific">Arcella intermedia</name>
    <dbReference type="NCBI Taxonomy" id="1963864"/>
    <lineage>
        <taxon>Eukaryota</taxon>
        <taxon>Amoebozoa</taxon>
        <taxon>Tubulinea</taxon>
        <taxon>Elardia</taxon>
        <taxon>Arcellinida</taxon>
        <taxon>Sphaerothecina</taxon>
        <taxon>Arcellidae</taxon>
        <taxon>Arcella</taxon>
    </lineage>
</organism>
<accession>A0A6B2KZJ5</accession>
<evidence type="ECO:0000256" key="3">
    <source>
        <dbReference type="SAM" id="MobiDB-lite"/>
    </source>
</evidence>
<feature type="coiled-coil region" evidence="2">
    <location>
        <begin position="65"/>
        <end position="99"/>
    </location>
</feature>
<name>A0A6B2KZJ5_9EUKA</name>
<dbReference type="AlphaFoldDB" id="A0A6B2KZJ5"/>
<feature type="compositionally biased region" description="Pro residues" evidence="3">
    <location>
        <begin position="489"/>
        <end position="506"/>
    </location>
</feature>
<protein>
    <submittedName>
        <fullName evidence="4">Uncharacterized protein</fullName>
    </submittedName>
</protein>
<dbReference type="EMBL" id="GIBP01001215">
    <property type="protein sequence ID" value="NDV30184.1"/>
    <property type="molecule type" value="Transcribed_RNA"/>
</dbReference>
<evidence type="ECO:0000256" key="1">
    <source>
        <dbReference type="ARBA" id="ARBA00023054"/>
    </source>
</evidence>
<sequence>MEASLNELNRLNQGIPVDLVDHSNSQNDDGPLFFNPPEMMDTTGLSEEELQAIIGAFQEQLVQISSEANQELQQYHTQVKSLEAQCASALRKLHDLESKPSLSRAPAPDSDPDAEIDRYKNGIRLLNQKLKDKDAALSDRDAEVKKLRTHVNYLLEEKKALEETFQDFNLVGLDSNKLEQAEKRLRQQQQENEALQREITALKSEKKIFQGQLEQMSRDLRDGQNFGNEEVALLRVQVTQLQVENESGQVKIRRLVAAIKADRQQNEEKLNEIIEERDEQEKRADRLESRMVQLIEMVRVERKKNQDQGNAAALEEARQALKEAEKQIRDANEAASAAEHGLQQKEQELQKVLLFGKKKAREASNAMEDLKVIEDRSNKLVEVIKNLKEENQVLKSGAEKRAAVPVNQNTEELEQANQKISKLDAAVRKLRQMVSNLEAEAADKEKAYEERLKTAEQRVAAAEDRAKAAEERAKAALSMPKAPAAAGGPPLPPGPGMPPPPPPPLPKIKLDYELKITRTGQSNKIEGELGKPKQQRNVFVDSIVDAIKKGVTLKKTGLRGEGEDEAEVSVSSNPTKEDDFNVDDAFAAMAREIAMNKQKRERNKEQQPATIKKVGGELDNLLAELDVLDAMTDE</sequence>
<feature type="compositionally biased region" description="Basic and acidic residues" evidence="3">
    <location>
        <begin position="463"/>
        <end position="474"/>
    </location>
</feature>
<evidence type="ECO:0000313" key="4">
    <source>
        <dbReference type="EMBL" id="NDV30184.1"/>
    </source>
</evidence>
<feature type="region of interest" description="Disordered" evidence="3">
    <location>
        <begin position="463"/>
        <end position="508"/>
    </location>
</feature>
<dbReference type="PANTHER" id="PTHR32083">
    <property type="entry name" value="CILIA AND FLAGELLA-ASSOCIATED PROTEIN 58-RELATED"/>
    <property type="match status" value="1"/>
</dbReference>
<reference evidence="4" key="1">
    <citation type="journal article" date="2020" name="J. Eukaryot. Microbiol.">
        <title>De novo Sequencing, Assembly and Annotation of the Transcriptome for the Free-Living Testate Amoeba Arcella intermedia.</title>
        <authorList>
            <person name="Ribeiro G.M."/>
            <person name="Porfirio-Sousa A.L."/>
            <person name="Maurer-Alcala X.X."/>
            <person name="Katz L.A."/>
            <person name="Lahr D.J.G."/>
        </authorList>
    </citation>
    <scope>NUCLEOTIDE SEQUENCE</scope>
</reference>
<dbReference type="GO" id="GO:0005856">
    <property type="term" value="C:cytoskeleton"/>
    <property type="evidence" value="ECO:0007669"/>
    <property type="project" value="TreeGrafter"/>
</dbReference>
<proteinExistence type="predicted"/>
<keyword evidence="1 2" id="KW-0175">Coiled coil</keyword>